<gene>
    <name evidence="2" type="ORF">AVEN_149853_1</name>
</gene>
<evidence type="ECO:0000313" key="3">
    <source>
        <dbReference type="Proteomes" id="UP000499080"/>
    </source>
</evidence>
<organism evidence="2 3">
    <name type="scientific">Araneus ventricosus</name>
    <name type="common">Orbweaver spider</name>
    <name type="synonym">Epeira ventricosa</name>
    <dbReference type="NCBI Taxonomy" id="182803"/>
    <lineage>
        <taxon>Eukaryota</taxon>
        <taxon>Metazoa</taxon>
        <taxon>Ecdysozoa</taxon>
        <taxon>Arthropoda</taxon>
        <taxon>Chelicerata</taxon>
        <taxon>Arachnida</taxon>
        <taxon>Araneae</taxon>
        <taxon>Araneomorphae</taxon>
        <taxon>Entelegynae</taxon>
        <taxon>Araneoidea</taxon>
        <taxon>Araneidae</taxon>
        <taxon>Araneus</taxon>
    </lineage>
</organism>
<evidence type="ECO:0000313" key="2">
    <source>
        <dbReference type="EMBL" id="GBM21262.1"/>
    </source>
</evidence>
<proteinExistence type="predicted"/>
<dbReference type="PANTHER" id="PTHR19303">
    <property type="entry name" value="TRANSPOSON"/>
    <property type="match status" value="1"/>
</dbReference>
<sequence>MSATGVFLPPALILPRKRMDPLLYKDAPNGTLPLISDTGYMNSHLFIDRLKHFLKHAEDPVLLIADNHTSHFSLPPVLFCRENHITFLTLPPHARHLLQQLDKCFLAPLKALYSSEAEKWLVRNPEKVTLAPLYKDWTVAVAPEEDEVSPSTSQTDASQSCHFLDMNNEEIKGK</sequence>
<evidence type="ECO:0000259" key="1">
    <source>
        <dbReference type="Pfam" id="PF03184"/>
    </source>
</evidence>
<dbReference type="GO" id="GO:0003677">
    <property type="term" value="F:DNA binding"/>
    <property type="evidence" value="ECO:0007669"/>
    <property type="project" value="TreeGrafter"/>
</dbReference>
<protein>
    <recommendedName>
        <fullName evidence="1">DDE-1 domain-containing protein</fullName>
    </recommendedName>
</protein>
<dbReference type="Pfam" id="PF03184">
    <property type="entry name" value="DDE_1"/>
    <property type="match status" value="1"/>
</dbReference>
<keyword evidence="3" id="KW-1185">Reference proteome</keyword>
<accession>A0A4Y2DWI1</accession>
<dbReference type="InterPro" id="IPR050863">
    <property type="entry name" value="CenT-Element_Derived"/>
</dbReference>
<dbReference type="Proteomes" id="UP000499080">
    <property type="component" value="Unassembled WGS sequence"/>
</dbReference>
<dbReference type="AlphaFoldDB" id="A0A4Y2DWI1"/>
<dbReference type="GO" id="GO:0005634">
    <property type="term" value="C:nucleus"/>
    <property type="evidence" value="ECO:0007669"/>
    <property type="project" value="TreeGrafter"/>
</dbReference>
<name>A0A4Y2DWI1_ARAVE</name>
<dbReference type="InterPro" id="IPR004875">
    <property type="entry name" value="DDE_SF_endonuclease_dom"/>
</dbReference>
<feature type="domain" description="DDE-1" evidence="1">
    <location>
        <begin position="35"/>
        <end position="126"/>
    </location>
</feature>
<reference evidence="2 3" key="1">
    <citation type="journal article" date="2019" name="Sci. Rep.">
        <title>Orb-weaving spider Araneus ventricosus genome elucidates the spidroin gene catalogue.</title>
        <authorList>
            <person name="Kono N."/>
            <person name="Nakamura H."/>
            <person name="Ohtoshi R."/>
            <person name="Moran D.A.P."/>
            <person name="Shinohara A."/>
            <person name="Yoshida Y."/>
            <person name="Fujiwara M."/>
            <person name="Mori M."/>
            <person name="Tomita M."/>
            <person name="Arakawa K."/>
        </authorList>
    </citation>
    <scope>NUCLEOTIDE SEQUENCE [LARGE SCALE GENOMIC DNA]</scope>
</reference>
<comment type="caution">
    <text evidence="2">The sequence shown here is derived from an EMBL/GenBank/DDBJ whole genome shotgun (WGS) entry which is preliminary data.</text>
</comment>
<dbReference type="EMBL" id="BGPR01000457">
    <property type="protein sequence ID" value="GBM21262.1"/>
    <property type="molecule type" value="Genomic_DNA"/>
</dbReference>
<dbReference type="PANTHER" id="PTHR19303:SF74">
    <property type="entry name" value="POGO TRANSPOSABLE ELEMENT WITH KRAB DOMAIN"/>
    <property type="match status" value="1"/>
</dbReference>